<evidence type="ECO:0000313" key="1">
    <source>
        <dbReference type="EMBL" id="GFD57886.1"/>
    </source>
</evidence>
<dbReference type="AlphaFoldDB" id="A0A699XJ70"/>
<proteinExistence type="predicted"/>
<organism evidence="1">
    <name type="scientific">Tanacetum cinerariifolium</name>
    <name type="common">Dalmatian daisy</name>
    <name type="synonym">Chrysanthemum cinerariifolium</name>
    <dbReference type="NCBI Taxonomy" id="118510"/>
    <lineage>
        <taxon>Eukaryota</taxon>
        <taxon>Viridiplantae</taxon>
        <taxon>Streptophyta</taxon>
        <taxon>Embryophyta</taxon>
        <taxon>Tracheophyta</taxon>
        <taxon>Spermatophyta</taxon>
        <taxon>Magnoliopsida</taxon>
        <taxon>eudicotyledons</taxon>
        <taxon>Gunneridae</taxon>
        <taxon>Pentapetalae</taxon>
        <taxon>asterids</taxon>
        <taxon>campanulids</taxon>
        <taxon>Asterales</taxon>
        <taxon>Asteraceae</taxon>
        <taxon>Asteroideae</taxon>
        <taxon>Anthemideae</taxon>
        <taxon>Anthemidinae</taxon>
        <taxon>Tanacetum</taxon>
    </lineage>
</organism>
<reference evidence="1" key="1">
    <citation type="journal article" date="2019" name="Sci. Rep.">
        <title>Draft genome of Tanacetum cinerariifolium, the natural source of mosquito coil.</title>
        <authorList>
            <person name="Yamashiro T."/>
            <person name="Shiraishi A."/>
            <person name="Satake H."/>
            <person name="Nakayama K."/>
        </authorList>
    </citation>
    <scope>NUCLEOTIDE SEQUENCE</scope>
</reference>
<protein>
    <submittedName>
        <fullName evidence="1">Uncharacterized protein</fullName>
    </submittedName>
</protein>
<dbReference type="EMBL" id="BKCJ011846177">
    <property type="protein sequence ID" value="GFD57886.1"/>
    <property type="molecule type" value="Genomic_DNA"/>
</dbReference>
<accession>A0A699XJ70</accession>
<sequence length="68" mass="6548">VVAIGEALGGVGRQGQGGGAAVGFLVRVGGREVGLVAAVHHATPAAHVHPVAAVDQKGRGVEAHQAGI</sequence>
<name>A0A699XJ70_TANCI</name>
<feature type="non-terminal residue" evidence="1">
    <location>
        <position position="1"/>
    </location>
</feature>
<feature type="non-terminal residue" evidence="1">
    <location>
        <position position="68"/>
    </location>
</feature>
<comment type="caution">
    <text evidence="1">The sequence shown here is derived from an EMBL/GenBank/DDBJ whole genome shotgun (WGS) entry which is preliminary data.</text>
</comment>
<gene>
    <name evidence="1" type="ORF">Tci_929855</name>
</gene>